<dbReference type="OrthoDB" id="6222480at2"/>
<dbReference type="InterPro" id="IPR050469">
    <property type="entry name" value="Diguanylate_Cyclase"/>
</dbReference>
<evidence type="ECO:0000313" key="4">
    <source>
        <dbReference type="EMBL" id="ONM43482.1"/>
    </source>
</evidence>
<dbReference type="Pfam" id="PF00990">
    <property type="entry name" value="GGDEF"/>
    <property type="match status" value="1"/>
</dbReference>
<evidence type="ECO:0000313" key="5">
    <source>
        <dbReference type="Proteomes" id="UP000242847"/>
    </source>
</evidence>
<accession>A0A1S8DFU1</accession>
<proteinExistence type="predicted"/>
<dbReference type="Proteomes" id="UP000242847">
    <property type="component" value="Unassembled WGS sequence"/>
</dbReference>
<dbReference type="SUPFAM" id="SSF55073">
    <property type="entry name" value="Nucleotide cyclase"/>
    <property type="match status" value="1"/>
</dbReference>
<evidence type="ECO:0000259" key="3">
    <source>
        <dbReference type="PROSITE" id="PS50887"/>
    </source>
</evidence>
<dbReference type="PANTHER" id="PTHR45138">
    <property type="entry name" value="REGULATORY COMPONENTS OF SENSORY TRANSDUCTION SYSTEM"/>
    <property type="match status" value="1"/>
</dbReference>
<organism evidence="4 5">
    <name type="scientific">Halopseudomonas pachastrellae</name>
    <dbReference type="NCBI Taxonomy" id="254161"/>
    <lineage>
        <taxon>Bacteria</taxon>
        <taxon>Pseudomonadati</taxon>
        <taxon>Pseudomonadota</taxon>
        <taxon>Gammaproteobacteria</taxon>
        <taxon>Pseudomonadales</taxon>
        <taxon>Pseudomonadaceae</taxon>
        <taxon>Halopseudomonas</taxon>
    </lineage>
</organism>
<dbReference type="InterPro" id="IPR000160">
    <property type="entry name" value="GGDEF_dom"/>
</dbReference>
<dbReference type="InterPro" id="IPR043128">
    <property type="entry name" value="Rev_trsase/Diguanyl_cyclase"/>
</dbReference>
<feature type="domain" description="GGDEF" evidence="3">
    <location>
        <begin position="1"/>
        <end position="79"/>
    </location>
</feature>
<dbReference type="EC" id="2.7.7.65" evidence="1"/>
<evidence type="ECO:0000256" key="1">
    <source>
        <dbReference type="ARBA" id="ARBA00012528"/>
    </source>
</evidence>
<comment type="caution">
    <text evidence="4">The sequence shown here is derived from an EMBL/GenBank/DDBJ whole genome shotgun (WGS) entry which is preliminary data.</text>
</comment>
<sequence>MFIGMLPAQALAIAEQIRETVAGLEVSTADERLRFTISIGVAVWVPDALDDKLSFSKAADEALYKAKAMGRNRVCSAPIEPVTV</sequence>
<dbReference type="STRING" id="254161.SAMN05216256_103152"/>
<dbReference type="GO" id="GO:0043709">
    <property type="term" value="P:cell adhesion involved in single-species biofilm formation"/>
    <property type="evidence" value="ECO:0007669"/>
    <property type="project" value="TreeGrafter"/>
</dbReference>
<dbReference type="Gene3D" id="3.30.70.270">
    <property type="match status" value="1"/>
</dbReference>
<dbReference type="AlphaFoldDB" id="A0A1S8DFU1"/>
<name>A0A1S8DFU1_9GAMM</name>
<dbReference type="GO" id="GO:0005886">
    <property type="term" value="C:plasma membrane"/>
    <property type="evidence" value="ECO:0007669"/>
    <property type="project" value="TreeGrafter"/>
</dbReference>
<dbReference type="EMBL" id="MUBC01000027">
    <property type="protein sequence ID" value="ONM43482.1"/>
    <property type="molecule type" value="Genomic_DNA"/>
</dbReference>
<dbReference type="NCBIfam" id="TIGR00254">
    <property type="entry name" value="GGDEF"/>
    <property type="match status" value="1"/>
</dbReference>
<dbReference type="GO" id="GO:0052621">
    <property type="term" value="F:diguanylate cyclase activity"/>
    <property type="evidence" value="ECO:0007669"/>
    <property type="project" value="UniProtKB-EC"/>
</dbReference>
<reference evidence="4 5" key="1">
    <citation type="submission" date="2017-01" db="EMBL/GenBank/DDBJ databases">
        <title>Draft genome sequence of Pseudomonas pachastrellae type strain CCUG 46540T from a deep sea.</title>
        <authorList>
            <person name="Gomila M."/>
            <person name="Mulet M."/>
            <person name="Lalucat J."/>
            <person name="Garcia-Valdes E."/>
        </authorList>
    </citation>
    <scope>NUCLEOTIDE SEQUENCE [LARGE SCALE GENOMIC DNA]</scope>
    <source>
        <strain evidence="4 5">CCUG 46540</strain>
    </source>
</reference>
<dbReference type="InterPro" id="IPR029787">
    <property type="entry name" value="Nucleotide_cyclase"/>
</dbReference>
<dbReference type="GO" id="GO:1902201">
    <property type="term" value="P:negative regulation of bacterial-type flagellum-dependent cell motility"/>
    <property type="evidence" value="ECO:0007669"/>
    <property type="project" value="TreeGrafter"/>
</dbReference>
<comment type="catalytic activity">
    <reaction evidence="2">
        <text>2 GTP = 3',3'-c-di-GMP + 2 diphosphate</text>
        <dbReference type="Rhea" id="RHEA:24898"/>
        <dbReference type="ChEBI" id="CHEBI:33019"/>
        <dbReference type="ChEBI" id="CHEBI:37565"/>
        <dbReference type="ChEBI" id="CHEBI:58805"/>
        <dbReference type="EC" id="2.7.7.65"/>
    </reaction>
</comment>
<protein>
    <recommendedName>
        <fullName evidence="1">diguanylate cyclase</fullName>
        <ecNumber evidence="1">2.7.7.65</ecNumber>
    </recommendedName>
</protein>
<dbReference type="PANTHER" id="PTHR45138:SF9">
    <property type="entry name" value="DIGUANYLATE CYCLASE DGCM-RELATED"/>
    <property type="match status" value="1"/>
</dbReference>
<evidence type="ECO:0000256" key="2">
    <source>
        <dbReference type="ARBA" id="ARBA00034247"/>
    </source>
</evidence>
<gene>
    <name evidence="4" type="ORF">BXT89_12740</name>
</gene>
<keyword evidence="5" id="KW-1185">Reference proteome</keyword>
<dbReference type="PROSITE" id="PS50887">
    <property type="entry name" value="GGDEF"/>
    <property type="match status" value="1"/>
</dbReference>